<organism evidence="3 4">
    <name type="scientific">Chitinophaga filiformis</name>
    <name type="common">Myxococcus filiformis</name>
    <name type="synonym">Flexibacter filiformis</name>
    <dbReference type="NCBI Taxonomy" id="104663"/>
    <lineage>
        <taxon>Bacteria</taxon>
        <taxon>Pseudomonadati</taxon>
        <taxon>Bacteroidota</taxon>
        <taxon>Chitinophagia</taxon>
        <taxon>Chitinophagales</taxon>
        <taxon>Chitinophagaceae</taxon>
        <taxon>Chitinophaga</taxon>
    </lineage>
</organism>
<dbReference type="AlphaFoldDB" id="A0A1G7Z123"/>
<sequence>MATLLLLAVLLAIACRQVLMQTGGHFCYPLDDTFIHMSIAKNFALHGVWGINAQEFSAASSSPLYTLILAAFFKAGINSIWMPFYINVCFAFLLVIVTDKLLQRFSLPASIRCISLILLVILVPVPVMVASGMEHMLHAFLAMWMLYLSVAFLTPDNTTRNQVLLLSLVAGLAILARFESLFLLAGVIVAGIYNRRWQQTSVVLVLSLVPLMIFGYISVRHGGYFLPNSVLLKASKLAGGPSQLMSSLQEIVVYKLLYGNNTMVNIFTNKYYPEGSSSLSGTTVVRMLLIIPALIILLRPDNDNVNTISKIKQLACIPLINTFLHMALAAVGWLFRYEAYLLALDITVVAILLYYYYRQLTRSQRHYSLLEKAIGAFLLLFAFAPLPLRAAGAFHNLPLAARNIYEQQYQMGRFLQTSYQHTAVAANDVGAVSYLSDNRILDLWGLGNNVVAAGKLHGQYSPQFLQQFTGQEHVKIAVVYDTWFDSTLLQQWRKVASWKISNNVICGGDEVFFYAVDPSEATSLYNKLAAYKPLLPPGVVVTYYPFQL</sequence>
<evidence type="ECO:0000256" key="2">
    <source>
        <dbReference type="SAM" id="SignalP"/>
    </source>
</evidence>
<evidence type="ECO:0000313" key="3">
    <source>
        <dbReference type="EMBL" id="SDH02226.1"/>
    </source>
</evidence>
<dbReference type="STRING" id="104663.SAMN04488121_10878"/>
<feature type="transmembrane region" description="Helical" evidence="1">
    <location>
        <begin position="279"/>
        <end position="299"/>
    </location>
</feature>
<dbReference type="Proteomes" id="UP000199045">
    <property type="component" value="Unassembled WGS sequence"/>
</dbReference>
<reference evidence="3 4" key="1">
    <citation type="submission" date="2016-10" db="EMBL/GenBank/DDBJ databases">
        <authorList>
            <person name="de Groot N.N."/>
        </authorList>
    </citation>
    <scope>NUCLEOTIDE SEQUENCE [LARGE SCALE GENOMIC DNA]</scope>
    <source>
        <strain evidence="3 4">DSM 527</strain>
    </source>
</reference>
<feature type="transmembrane region" description="Helical" evidence="1">
    <location>
        <begin position="165"/>
        <end position="193"/>
    </location>
</feature>
<feature type="transmembrane region" description="Helical" evidence="1">
    <location>
        <begin position="136"/>
        <end position="153"/>
    </location>
</feature>
<feature type="transmembrane region" description="Helical" evidence="1">
    <location>
        <begin position="109"/>
        <end position="129"/>
    </location>
</feature>
<evidence type="ECO:0000256" key="1">
    <source>
        <dbReference type="SAM" id="Phobius"/>
    </source>
</evidence>
<dbReference type="EMBL" id="FNBN01000008">
    <property type="protein sequence ID" value="SDH02226.1"/>
    <property type="molecule type" value="Genomic_DNA"/>
</dbReference>
<dbReference type="OrthoDB" id="104925at2"/>
<keyword evidence="1" id="KW-0472">Membrane</keyword>
<dbReference type="RefSeq" id="WP_089836258.1">
    <property type="nucleotide sequence ID" value="NZ_FNBN01000008.1"/>
</dbReference>
<feature type="transmembrane region" description="Helical" evidence="1">
    <location>
        <begin position="369"/>
        <end position="388"/>
    </location>
</feature>
<keyword evidence="2" id="KW-0732">Signal</keyword>
<feature type="transmembrane region" description="Helical" evidence="1">
    <location>
        <begin position="311"/>
        <end position="333"/>
    </location>
</feature>
<feature type="transmembrane region" description="Helical" evidence="1">
    <location>
        <begin position="339"/>
        <end position="357"/>
    </location>
</feature>
<evidence type="ECO:0000313" key="4">
    <source>
        <dbReference type="Proteomes" id="UP000199045"/>
    </source>
</evidence>
<keyword evidence="1" id="KW-0812">Transmembrane</keyword>
<accession>A0A1G7Z123</accession>
<name>A0A1G7Z123_CHIFI</name>
<gene>
    <name evidence="3" type="ORF">SAMN04488121_10878</name>
</gene>
<feature type="chain" id="PRO_5011466620" description="Dolichyl-phosphate-mannose-protein mannosyltransferase" evidence="2">
    <location>
        <begin position="21"/>
        <end position="548"/>
    </location>
</feature>
<proteinExistence type="predicted"/>
<feature type="signal peptide" evidence="2">
    <location>
        <begin position="1"/>
        <end position="20"/>
    </location>
</feature>
<keyword evidence="1" id="KW-1133">Transmembrane helix</keyword>
<feature type="transmembrane region" description="Helical" evidence="1">
    <location>
        <begin position="200"/>
        <end position="219"/>
    </location>
</feature>
<evidence type="ECO:0008006" key="5">
    <source>
        <dbReference type="Google" id="ProtNLM"/>
    </source>
</evidence>
<protein>
    <recommendedName>
        <fullName evidence="5">Dolichyl-phosphate-mannose-protein mannosyltransferase</fullName>
    </recommendedName>
</protein>
<feature type="transmembrane region" description="Helical" evidence="1">
    <location>
        <begin position="80"/>
        <end position="97"/>
    </location>
</feature>